<reference evidence="2" key="2">
    <citation type="submission" date="2022-10" db="EMBL/GenBank/DDBJ databases">
        <authorList>
            <consortium name="ENA_rothamsted_submissions"/>
            <consortium name="culmorum"/>
            <person name="King R."/>
        </authorList>
    </citation>
    <scope>NUCLEOTIDE SEQUENCE</scope>
</reference>
<dbReference type="OrthoDB" id="3219396at2759"/>
<organism evidence="2 3">
    <name type="scientific">Chironomus riparius</name>
    <dbReference type="NCBI Taxonomy" id="315576"/>
    <lineage>
        <taxon>Eukaryota</taxon>
        <taxon>Metazoa</taxon>
        <taxon>Ecdysozoa</taxon>
        <taxon>Arthropoda</taxon>
        <taxon>Hexapoda</taxon>
        <taxon>Insecta</taxon>
        <taxon>Pterygota</taxon>
        <taxon>Neoptera</taxon>
        <taxon>Endopterygota</taxon>
        <taxon>Diptera</taxon>
        <taxon>Nematocera</taxon>
        <taxon>Chironomoidea</taxon>
        <taxon>Chironomidae</taxon>
        <taxon>Chironominae</taxon>
        <taxon>Chironomus</taxon>
    </lineage>
</organism>
<reference evidence="2" key="1">
    <citation type="submission" date="2022-01" db="EMBL/GenBank/DDBJ databases">
        <authorList>
            <person name="King R."/>
        </authorList>
    </citation>
    <scope>NUCLEOTIDE SEQUENCE</scope>
</reference>
<evidence type="ECO:0000313" key="2">
    <source>
        <dbReference type="EMBL" id="CAG9799677.1"/>
    </source>
</evidence>
<gene>
    <name evidence="2" type="ORF">CHIRRI_LOCUS2638</name>
</gene>
<dbReference type="SMART" id="SM00256">
    <property type="entry name" value="FBOX"/>
    <property type="match status" value="1"/>
</dbReference>
<dbReference type="InterPro" id="IPR036047">
    <property type="entry name" value="F-box-like_dom_sf"/>
</dbReference>
<evidence type="ECO:0000259" key="1">
    <source>
        <dbReference type="PROSITE" id="PS50181"/>
    </source>
</evidence>
<accession>A0A9N9RLY9</accession>
<feature type="domain" description="F-box" evidence="1">
    <location>
        <begin position="1"/>
        <end position="48"/>
    </location>
</feature>
<protein>
    <recommendedName>
        <fullName evidence="1">F-box domain-containing protein</fullName>
    </recommendedName>
</protein>
<dbReference type="EMBL" id="OU895877">
    <property type="protein sequence ID" value="CAG9799677.1"/>
    <property type="molecule type" value="Genomic_DNA"/>
</dbReference>
<dbReference type="Proteomes" id="UP001153620">
    <property type="component" value="Chromosome 1"/>
</dbReference>
<name>A0A9N9RLY9_9DIPT</name>
<dbReference type="SUPFAM" id="SSF81383">
    <property type="entry name" value="F-box domain"/>
    <property type="match status" value="1"/>
</dbReference>
<dbReference type="InterPro" id="IPR001810">
    <property type="entry name" value="F-box_dom"/>
</dbReference>
<dbReference type="SUPFAM" id="SSF52047">
    <property type="entry name" value="RNI-like"/>
    <property type="match status" value="1"/>
</dbReference>
<sequence length="515" mass="61017">MDIINDLPDEVMIEIFGYLSPHMLKSCNLVCKRWDDIISSSKELMSKFQLVLTDSEDYEDAQELNQNHQKIIVQKLCSESLDTIRLYNLNTLKLCHCHDQKLSDLVKAIRSLPMLKVFIAWEQKFEDDIADIQNFEKIRINMIKIECVSDIVRIFDCSSFTKVRLFWNHQMSLEKKMLSYKFLSKQKNLKHLKLSEYPNDNFFHSPEIFKKFQFNLESFGCFLPSVEMKHYKNIIKFLDSQKQSLTKLDIEIQPRDMFKLEEIQDYVLKHMFNLKDLRLDLSVKDEEGPEMEVHLQPTQVTKNIERLFYKGPQRSSAKCKRIIDLFPNIKHLHFESDYAREFRVLKHVSKTKNNLESIQFLSFHSDVQNSYSVYFPNLKELSSFAINDEDSFSSFISRHSKTLERITIEDVEDMTELTADAIMKCENLKFVELGTWAENLLDVMSLFHDISSRNKPLTFRHYFFSSKTTFKFPEDKIFWDEILGIEPEEEDLAPESSNVREFFKAIWNGINRIFS</sequence>
<dbReference type="InterPro" id="IPR032675">
    <property type="entry name" value="LRR_dom_sf"/>
</dbReference>
<dbReference type="AlphaFoldDB" id="A0A9N9RLY9"/>
<dbReference type="Pfam" id="PF12937">
    <property type="entry name" value="F-box-like"/>
    <property type="match status" value="1"/>
</dbReference>
<dbReference type="Gene3D" id="3.80.10.10">
    <property type="entry name" value="Ribonuclease Inhibitor"/>
    <property type="match status" value="1"/>
</dbReference>
<dbReference type="Gene3D" id="1.20.1280.50">
    <property type="match status" value="1"/>
</dbReference>
<evidence type="ECO:0000313" key="3">
    <source>
        <dbReference type="Proteomes" id="UP001153620"/>
    </source>
</evidence>
<dbReference type="PROSITE" id="PS50181">
    <property type="entry name" value="FBOX"/>
    <property type="match status" value="1"/>
</dbReference>
<proteinExistence type="predicted"/>
<keyword evidence="3" id="KW-1185">Reference proteome</keyword>